<dbReference type="AlphaFoldDB" id="A0A0D6EH87"/>
<dbReference type="SUPFAM" id="SSF56024">
    <property type="entry name" value="Phospholipase D/nuclease"/>
    <property type="match status" value="2"/>
</dbReference>
<reference evidence="4" key="1">
    <citation type="submission" date="2015-02" db="EMBL/GenBank/DDBJ databases">
        <authorList>
            <person name="Gon?alves P."/>
        </authorList>
    </citation>
    <scope>NUCLEOTIDE SEQUENCE [LARGE SCALE GENOMIC DNA]</scope>
</reference>
<dbReference type="PANTHER" id="PTHR21248:SF22">
    <property type="entry name" value="PHOSPHOLIPASE D"/>
    <property type="match status" value="1"/>
</dbReference>
<organism evidence="3 4">
    <name type="scientific">Sporidiobolus salmonicolor</name>
    <name type="common">Yeast-like fungus</name>
    <name type="synonym">Sporobolomyces salmonicolor</name>
    <dbReference type="NCBI Taxonomy" id="5005"/>
    <lineage>
        <taxon>Eukaryota</taxon>
        <taxon>Fungi</taxon>
        <taxon>Dikarya</taxon>
        <taxon>Basidiomycota</taxon>
        <taxon>Pucciniomycotina</taxon>
        <taxon>Microbotryomycetes</taxon>
        <taxon>Sporidiobolales</taxon>
        <taxon>Sporidiobolaceae</taxon>
        <taxon>Sporobolomyces</taxon>
    </lineage>
</organism>
<sequence>MLPDSILTHCKSPETVTTRLGQSPEGTPVHDVAEKLFMLPTLTKLAHKLTLKSEVKLSDPTGEDLDQACDCGKFGGTRPSELFLKNGEDLGGTDVNPGDHHRQIYYEALCTLEKDPLVGLVSPSLMGSTGVIPLSIVSVIPDIIQHYCDVIVRAKKEIIFATNFWEASGSATMITDAFKELSRRAGERGERVVIKLMYDRGTPTQVVKQHQLVDEKDYTADRVQLPSKEEIPNIDMEVLNFHRPPVGTFHAKYRASLQFSLSHKPLLTLDCRSHRRPRDRPSQLEQHPRKALFISLISTRLTHRQATDRVNVEFMSHIEGPIVEAFYDMALISWNEALNPTLPLLNSPPPTQREYHFGENHEDIKSKDIEGAQQSSRQLLKGQNKQATAEEAKAEGQDQLQSKVNENPPSAGTYDQDNTVEANRDSSFSDEKAINQHLNTGTPVTSTATLPSSADLQFRPHILHSPHKPFPCALVNRRPHGKPAHNDTRNPQDAAWLAALRYAKEKVFIQTPTFNAPLAVDAALEAVKRGIEVTIFADLGFNDEGELLPFQGGTNEMVAIDMYKRLETEEAKNRLRWYWYVPCSLLANSTFVLTEWGSTPRYTGKDQNIPLNAKEKARNCHVKVAPLPLMIVDDSVGIQGNGNMDAQSWYHSQEINILVDSAQVCKEWQAGIRANQNTHLYGALDQDGIWRDQGGKLLPGAKSPPKGPLKSLVGVKGAVERVRGEGGF</sequence>
<dbReference type="OrthoDB" id="9997422at2759"/>
<feature type="domain" description="Phospholipase D-like" evidence="2">
    <location>
        <begin position="498"/>
        <end position="670"/>
    </location>
</feature>
<feature type="compositionally biased region" description="Polar residues" evidence="1">
    <location>
        <begin position="398"/>
        <end position="421"/>
    </location>
</feature>
<feature type="region of interest" description="Disordered" evidence="1">
    <location>
        <begin position="372"/>
        <end position="429"/>
    </location>
</feature>
<dbReference type="Gene3D" id="3.30.870.10">
    <property type="entry name" value="Endonuclease Chain A"/>
    <property type="match status" value="1"/>
</dbReference>
<evidence type="ECO:0000313" key="4">
    <source>
        <dbReference type="Proteomes" id="UP000243876"/>
    </source>
</evidence>
<gene>
    <name evidence="3" type="primary">SPOSA6832_00904</name>
</gene>
<dbReference type="EMBL" id="CENE01000003">
    <property type="protein sequence ID" value="CEQ39387.1"/>
    <property type="molecule type" value="Genomic_DNA"/>
</dbReference>
<keyword evidence="4" id="KW-1185">Reference proteome</keyword>
<dbReference type="GO" id="GO:0006793">
    <property type="term" value="P:phosphorus metabolic process"/>
    <property type="evidence" value="ECO:0007669"/>
    <property type="project" value="UniProtKB-ARBA"/>
</dbReference>
<name>A0A0D6EH87_SPOSA</name>
<evidence type="ECO:0000313" key="3">
    <source>
        <dbReference type="EMBL" id="CEQ39387.1"/>
    </source>
</evidence>
<dbReference type="Pfam" id="PF13091">
    <property type="entry name" value="PLDc_2"/>
    <property type="match status" value="1"/>
</dbReference>
<evidence type="ECO:0000256" key="1">
    <source>
        <dbReference type="SAM" id="MobiDB-lite"/>
    </source>
</evidence>
<dbReference type="Proteomes" id="UP000243876">
    <property type="component" value="Unassembled WGS sequence"/>
</dbReference>
<proteinExistence type="predicted"/>
<dbReference type="CDD" id="cd00138">
    <property type="entry name" value="PLDc_SF"/>
    <property type="match status" value="1"/>
</dbReference>
<dbReference type="PANTHER" id="PTHR21248">
    <property type="entry name" value="CARDIOLIPIN SYNTHASE"/>
    <property type="match status" value="1"/>
</dbReference>
<feature type="compositionally biased region" description="Polar residues" evidence="1">
    <location>
        <begin position="372"/>
        <end position="387"/>
    </location>
</feature>
<dbReference type="InterPro" id="IPR025202">
    <property type="entry name" value="PLD-like_dom"/>
</dbReference>
<protein>
    <submittedName>
        <fullName evidence="3">SPOSA6832_00904-mRNA-1:cds</fullName>
    </submittedName>
</protein>
<accession>A0A0D6EH87</accession>
<evidence type="ECO:0000259" key="2">
    <source>
        <dbReference type="Pfam" id="PF13091"/>
    </source>
</evidence>